<evidence type="ECO:0000256" key="5">
    <source>
        <dbReference type="RuleBase" id="RU361187"/>
    </source>
</evidence>
<dbReference type="PANTHER" id="PTHR43301">
    <property type="entry name" value="ARABINAN ENDO-1,5-ALPHA-L-ARABINOSIDASE"/>
    <property type="match status" value="1"/>
</dbReference>
<dbReference type="GO" id="GO:0004553">
    <property type="term" value="F:hydrolase activity, hydrolyzing O-glycosyl compounds"/>
    <property type="evidence" value="ECO:0007669"/>
    <property type="project" value="InterPro"/>
</dbReference>
<reference evidence="7" key="1">
    <citation type="submission" date="2017-10" db="EMBL/GenBank/DDBJ databases">
        <title>Draft genome sequences of strains TRE 1, TRE 9, TRE H and TRI 7, isolated from tamarins, belonging to four potential novel Bifidobacterium species.</title>
        <authorList>
            <person name="Mattarelli P."/>
            <person name="Modesto M."/>
            <person name="Puglisi E."/>
            <person name="Morelli L."/>
            <person name="Bonetti A."/>
            <person name="Spezio C."/>
            <person name="Sandri C."/>
        </authorList>
    </citation>
    <scope>NUCLEOTIDE SEQUENCE [LARGE SCALE GENOMIC DNA]</scope>
    <source>
        <strain evidence="7">TREH</strain>
    </source>
</reference>
<keyword evidence="3 5" id="KW-0378">Hydrolase</keyword>
<dbReference type="Gene3D" id="2.115.10.20">
    <property type="entry name" value="Glycosyl hydrolase domain, family 43"/>
    <property type="match status" value="1"/>
</dbReference>
<evidence type="ECO:0000256" key="3">
    <source>
        <dbReference type="ARBA" id="ARBA00022801"/>
    </source>
</evidence>
<comment type="caution">
    <text evidence="6">The sequence shown here is derived from an EMBL/GenBank/DDBJ whole genome shotgun (WGS) entry which is preliminary data.</text>
</comment>
<evidence type="ECO:0000256" key="1">
    <source>
        <dbReference type="ARBA" id="ARBA00004834"/>
    </source>
</evidence>
<sequence>MRNQDITIRDPYVITHDGKYYMYGTRSFDCWGPMDGWDVYVSDDLENWSEPHEIYHREPGFWADQNYWAPECYERDGEFRLITTLGCSDGRKKGIYLLVSDSPLGPFHFVSRLTPEDEECIDGTVYEENGKAYVVYSHTLEDVPEGDMCARELSSDWRQPVGEGFRLFSAVDAKWNSIVPFAASEFGIEGDAYFSDGPCLYKMEDGTLVMLWSSWGEGGYSVGLARSDNGSILGTWSHDDDLLVADGGHGMLFRTLEGELRFALHVPNTFYKEHPFFAPVEEHDGKLTIDVTAA</sequence>
<proteinExistence type="inferred from homology"/>
<dbReference type="EMBL" id="PEBJ01000006">
    <property type="protein sequence ID" value="PJM76474.1"/>
    <property type="molecule type" value="Genomic_DNA"/>
</dbReference>
<dbReference type="PANTHER" id="PTHR43301:SF3">
    <property type="entry name" value="ARABINAN ENDO-1,5-ALPHA-L-ARABINOSIDASE A-RELATED"/>
    <property type="match status" value="1"/>
</dbReference>
<dbReference type="InterPro" id="IPR006710">
    <property type="entry name" value="Glyco_hydro_43"/>
</dbReference>
<dbReference type="RefSeq" id="WP_100494824.1">
    <property type="nucleotide sequence ID" value="NZ_JAFEJV010000015.1"/>
</dbReference>
<protein>
    <recommendedName>
        <fullName evidence="8">Glycosyl hydrolase family 43</fullName>
    </recommendedName>
</protein>
<evidence type="ECO:0008006" key="8">
    <source>
        <dbReference type="Google" id="ProtNLM"/>
    </source>
</evidence>
<dbReference type="Proteomes" id="UP000229239">
    <property type="component" value="Unassembled WGS sequence"/>
</dbReference>
<dbReference type="Pfam" id="PF04616">
    <property type="entry name" value="Glyco_hydro_43"/>
    <property type="match status" value="1"/>
</dbReference>
<dbReference type="OrthoDB" id="9763933at2"/>
<evidence type="ECO:0000313" key="7">
    <source>
        <dbReference type="Proteomes" id="UP000229239"/>
    </source>
</evidence>
<gene>
    <name evidence="6" type="ORF">CSQ86_09070</name>
</gene>
<name>A0A2M9HI21_9BIFI</name>
<comment type="pathway">
    <text evidence="1">Glycan metabolism; L-arabinan degradation.</text>
</comment>
<organism evidence="6 7">
    <name type="scientific">Bifidobacterium felsineum</name>
    <dbReference type="NCBI Taxonomy" id="2045440"/>
    <lineage>
        <taxon>Bacteria</taxon>
        <taxon>Bacillati</taxon>
        <taxon>Actinomycetota</taxon>
        <taxon>Actinomycetes</taxon>
        <taxon>Bifidobacteriales</taxon>
        <taxon>Bifidobacteriaceae</taxon>
        <taxon>Bifidobacterium</taxon>
    </lineage>
</organism>
<dbReference type="CDD" id="cd08981">
    <property type="entry name" value="GH43_Bt1873-like"/>
    <property type="match status" value="1"/>
</dbReference>
<evidence type="ECO:0000256" key="4">
    <source>
        <dbReference type="ARBA" id="ARBA00023295"/>
    </source>
</evidence>
<dbReference type="AlphaFoldDB" id="A0A2M9HI21"/>
<dbReference type="GO" id="GO:0005975">
    <property type="term" value="P:carbohydrate metabolic process"/>
    <property type="evidence" value="ECO:0007669"/>
    <property type="project" value="InterPro"/>
</dbReference>
<keyword evidence="7" id="KW-1185">Reference proteome</keyword>
<dbReference type="InterPro" id="IPR050727">
    <property type="entry name" value="GH43_arabinanases"/>
</dbReference>
<comment type="similarity">
    <text evidence="2 5">Belongs to the glycosyl hydrolase 43 family.</text>
</comment>
<keyword evidence="4 5" id="KW-0326">Glycosidase</keyword>
<evidence type="ECO:0000313" key="6">
    <source>
        <dbReference type="EMBL" id="PJM76474.1"/>
    </source>
</evidence>
<dbReference type="SUPFAM" id="SSF75005">
    <property type="entry name" value="Arabinanase/levansucrase/invertase"/>
    <property type="match status" value="1"/>
</dbReference>
<accession>A0A2M9HI21</accession>
<dbReference type="InterPro" id="IPR023296">
    <property type="entry name" value="Glyco_hydro_beta-prop_sf"/>
</dbReference>
<evidence type="ECO:0000256" key="2">
    <source>
        <dbReference type="ARBA" id="ARBA00009865"/>
    </source>
</evidence>